<evidence type="ECO:0000256" key="9">
    <source>
        <dbReference type="RuleBase" id="RU361234"/>
    </source>
</evidence>
<evidence type="ECO:0000259" key="11">
    <source>
        <dbReference type="Pfam" id="PF16714"/>
    </source>
</evidence>
<comment type="caution">
    <text evidence="12">The sequence shown here is derived from an EMBL/GenBank/DDBJ whole genome shotgun (WGS) entry which is preliminary data.</text>
</comment>
<name>A0ABR1R0R6_9PEZI</name>
<reference evidence="12 13" key="1">
    <citation type="submission" date="2023-01" db="EMBL/GenBank/DDBJ databases">
        <title>Analysis of 21 Apiospora genomes using comparative genomics revels a genus with tremendous synthesis potential of carbohydrate active enzymes and secondary metabolites.</title>
        <authorList>
            <person name="Sorensen T."/>
        </authorList>
    </citation>
    <scope>NUCLEOTIDE SEQUENCE [LARGE SCALE GENOMIC DNA]</scope>
    <source>
        <strain evidence="12 13">CBS 20057</strain>
    </source>
</reference>
<evidence type="ECO:0000256" key="7">
    <source>
        <dbReference type="ARBA" id="ARBA00033323"/>
    </source>
</evidence>
<accession>A0ABR1R0R6</accession>
<evidence type="ECO:0000256" key="1">
    <source>
        <dbReference type="ARBA" id="ARBA00013160"/>
    </source>
</evidence>
<dbReference type="InterPro" id="IPR014729">
    <property type="entry name" value="Rossmann-like_a/b/a_fold"/>
</dbReference>
<dbReference type="PANTHER" id="PTHR11766:SF0">
    <property type="entry name" value="TYROSINE--TRNA LIGASE, MITOCHONDRIAL"/>
    <property type="match status" value="1"/>
</dbReference>
<dbReference type="Gene3D" id="3.10.290.10">
    <property type="entry name" value="RNA-binding S4 domain"/>
    <property type="match status" value="1"/>
</dbReference>
<dbReference type="Gene3D" id="1.10.240.10">
    <property type="entry name" value="Tyrosyl-Transfer RNA Synthetase"/>
    <property type="match status" value="1"/>
</dbReference>
<dbReference type="InterPro" id="IPR001412">
    <property type="entry name" value="aa-tRNA-synth_I_CS"/>
</dbReference>
<proteinExistence type="inferred from homology"/>
<feature type="compositionally biased region" description="Polar residues" evidence="10">
    <location>
        <begin position="417"/>
        <end position="428"/>
    </location>
</feature>
<evidence type="ECO:0000256" key="4">
    <source>
        <dbReference type="ARBA" id="ARBA00022840"/>
    </source>
</evidence>
<dbReference type="NCBIfam" id="TIGR00234">
    <property type="entry name" value="tyrS"/>
    <property type="match status" value="1"/>
</dbReference>
<gene>
    <name evidence="12" type="ORF">PG991_016181</name>
</gene>
<organism evidence="12 13">
    <name type="scientific">Apiospora marii</name>
    <dbReference type="NCBI Taxonomy" id="335849"/>
    <lineage>
        <taxon>Eukaryota</taxon>
        <taxon>Fungi</taxon>
        <taxon>Dikarya</taxon>
        <taxon>Ascomycota</taxon>
        <taxon>Pezizomycotina</taxon>
        <taxon>Sordariomycetes</taxon>
        <taxon>Xylariomycetidae</taxon>
        <taxon>Amphisphaeriales</taxon>
        <taxon>Apiosporaceae</taxon>
        <taxon>Apiospora</taxon>
    </lineage>
</organism>
<dbReference type="Pfam" id="PF00579">
    <property type="entry name" value="tRNA-synt_1b"/>
    <property type="match status" value="1"/>
</dbReference>
<feature type="region of interest" description="Disordered" evidence="10">
    <location>
        <begin position="651"/>
        <end position="676"/>
    </location>
</feature>
<dbReference type="CDD" id="cd00805">
    <property type="entry name" value="TyrRS_core"/>
    <property type="match status" value="1"/>
</dbReference>
<dbReference type="Proteomes" id="UP001396898">
    <property type="component" value="Unassembled WGS sequence"/>
</dbReference>
<dbReference type="EC" id="6.1.1.1" evidence="1 9"/>
<dbReference type="SUPFAM" id="SSF52374">
    <property type="entry name" value="Nucleotidylyl transferase"/>
    <property type="match status" value="1"/>
</dbReference>
<evidence type="ECO:0000256" key="8">
    <source>
        <dbReference type="ARBA" id="ARBA00048248"/>
    </source>
</evidence>
<evidence type="ECO:0000256" key="6">
    <source>
        <dbReference type="ARBA" id="ARBA00023146"/>
    </source>
</evidence>
<dbReference type="InterPro" id="IPR032005">
    <property type="entry name" value="TyrRSs_C"/>
</dbReference>
<keyword evidence="4 9" id="KW-0067">ATP-binding</keyword>
<dbReference type="PROSITE" id="PS00178">
    <property type="entry name" value="AA_TRNA_LIGASE_I"/>
    <property type="match status" value="1"/>
</dbReference>
<evidence type="ECO:0000256" key="3">
    <source>
        <dbReference type="ARBA" id="ARBA00022741"/>
    </source>
</evidence>
<evidence type="ECO:0000256" key="5">
    <source>
        <dbReference type="ARBA" id="ARBA00022917"/>
    </source>
</evidence>
<keyword evidence="6 9" id="KW-0030">Aminoacyl-tRNA synthetase</keyword>
<keyword evidence="5 9" id="KW-0648">Protein biosynthesis</keyword>
<keyword evidence="2 9" id="KW-0436">Ligase</keyword>
<dbReference type="PRINTS" id="PR01040">
    <property type="entry name" value="TRNASYNTHTYR"/>
</dbReference>
<evidence type="ECO:0000313" key="13">
    <source>
        <dbReference type="Proteomes" id="UP001396898"/>
    </source>
</evidence>
<dbReference type="Gene3D" id="3.40.50.620">
    <property type="entry name" value="HUPs"/>
    <property type="match status" value="1"/>
</dbReference>
<feature type="domain" description="Tyrosyl-tRNA synthetase C-terminal" evidence="11">
    <location>
        <begin position="447"/>
        <end position="562"/>
    </location>
</feature>
<dbReference type="PANTHER" id="PTHR11766">
    <property type="entry name" value="TYROSYL-TRNA SYNTHETASE"/>
    <property type="match status" value="1"/>
</dbReference>
<evidence type="ECO:0000256" key="2">
    <source>
        <dbReference type="ARBA" id="ARBA00022598"/>
    </source>
</evidence>
<keyword evidence="3 9" id="KW-0547">Nucleotide-binding</keyword>
<evidence type="ECO:0000313" key="12">
    <source>
        <dbReference type="EMBL" id="KAK7994593.1"/>
    </source>
</evidence>
<keyword evidence="13" id="KW-1185">Reference proteome</keyword>
<evidence type="ECO:0000256" key="10">
    <source>
        <dbReference type="SAM" id="MobiDB-lite"/>
    </source>
</evidence>
<feature type="region of interest" description="Disordered" evidence="10">
    <location>
        <begin position="403"/>
        <end position="445"/>
    </location>
</feature>
<dbReference type="InterPro" id="IPR002305">
    <property type="entry name" value="aa-tRNA-synth_Ic"/>
</dbReference>
<comment type="similarity">
    <text evidence="9">Belongs to the class-I aminoacyl-tRNA synthetase family.</text>
</comment>
<dbReference type="InterPro" id="IPR002307">
    <property type="entry name" value="Tyr-tRNA-ligase"/>
</dbReference>
<dbReference type="InterPro" id="IPR036986">
    <property type="entry name" value="S4_RNA-bd_sf"/>
</dbReference>
<dbReference type="Pfam" id="PF16714">
    <property type="entry name" value="TyrRSs_C"/>
    <property type="match status" value="1"/>
</dbReference>
<protein>
    <recommendedName>
        <fullName evidence="1 9">Tyrosine--tRNA ligase</fullName>
        <ecNumber evidence="1 9">6.1.1.1</ecNumber>
    </recommendedName>
    <alternativeName>
        <fullName evidence="7 9">Tyrosyl-tRNA synthetase</fullName>
    </alternativeName>
</protein>
<dbReference type="InterPro" id="IPR024088">
    <property type="entry name" value="Tyr-tRNA-ligase_bac-type"/>
</dbReference>
<dbReference type="EMBL" id="JAQQWI010000024">
    <property type="protein sequence ID" value="KAK7994593.1"/>
    <property type="molecule type" value="Genomic_DNA"/>
</dbReference>
<comment type="catalytic activity">
    <reaction evidence="8 9">
        <text>tRNA(Tyr) + L-tyrosine + ATP = L-tyrosyl-tRNA(Tyr) + AMP + diphosphate + H(+)</text>
        <dbReference type="Rhea" id="RHEA:10220"/>
        <dbReference type="Rhea" id="RHEA-COMP:9706"/>
        <dbReference type="Rhea" id="RHEA-COMP:9707"/>
        <dbReference type="ChEBI" id="CHEBI:15378"/>
        <dbReference type="ChEBI" id="CHEBI:30616"/>
        <dbReference type="ChEBI" id="CHEBI:33019"/>
        <dbReference type="ChEBI" id="CHEBI:58315"/>
        <dbReference type="ChEBI" id="CHEBI:78442"/>
        <dbReference type="ChEBI" id="CHEBI:78536"/>
        <dbReference type="ChEBI" id="CHEBI:456215"/>
        <dbReference type="EC" id="6.1.1.1"/>
    </reaction>
</comment>
<sequence>MALSISLLRSSAGARSTLSSRCLKQRLAGTTAQQIRSVSLRVQEKRRAADEAWAARAAQIDAGEARNLWDIFKERGFVKDLAGTDEQIATLMKKKRIGAYVGIDPTAPSLHVGHLLPLMALFWMYMHGYGANSVIGGATVRVGDPTGRLQDRDEMTGTNITTNIAKIHYQLGRVWRNVDRLAPRFGYQKEWSSSRALLNNTSWFSSTSFMEVVQRLFSGIRMGPLLSRDNVKRRLEGDGMPLDEFLYPLLQAWDWWRLFSSPRQVLMQIGGSDQYGNIVTGIDAVKHLRDTEPDPVKRMPDDLLHTPVGFTVPLLTDSSGAKFGKSAGNAVWLDPFMTSSFDLYGYFMRRPDADVEKLLRLLTFLPMDAIKSTMERQAADPGKRVAHHTLAFEIVSLVHSPELAQETQEEHKRRYSKNGSSQSQSQAQVELREYPSEGPASTQRAVAFKPDIELPESLIKNKSMGRILYAAGLASSSGEGHKLTTGGGAYIGGAPEGSRGMGPMHVGNLTFVPVKTWFPEENHKFLIDGQLMIMRRGKHFVRIIKVVSDEEWKRSGQSYPGEAGTGRVRKMREMMSTQEVTGPDGERTTKKLNISTKEMADFVHNMQHLEQLQDPETPHDEVIFPHYAPPDLDYQDEAKAAVLSDAWADLKKQEKQDKKPQQQQQRQRDQHDGSKW</sequence>